<keyword evidence="8 9" id="KW-0472">Membrane</keyword>
<feature type="transmembrane region" description="Helical" evidence="9">
    <location>
        <begin position="483"/>
        <end position="503"/>
    </location>
</feature>
<feature type="transmembrane region" description="Helical" evidence="9">
    <location>
        <begin position="335"/>
        <end position="359"/>
    </location>
</feature>
<evidence type="ECO:0000313" key="11">
    <source>
        <dbReference type="Proteomes" id="UP000193218"/>
    </source>
</evidence>
<evidence type="ECO:0000256" key="7">
    <source>
        <dbReference type="ARBA" id="ARBA00022989"/>
    </source>
</evidence>
<feature type="transmembrane region" description="Helical" evidence="9">
    <location>
        <begin position="591"/>
        <end position="611"/>
    </location>
</feature>
<dbReference type="InParanoid" id="A0A1Y1ULM4"/>
<comment type="similarity">
    <text evidence="2">Belongs to the oligopeptide OPT transporter family.</text>
</comment>
<reference evidence="10 11" key="1">
    <citation type="submission" date="2017-03" db="EMBL/GenBank/DDBJ databases">
        <title>Widespread Adenine N6-methylation of Active Genes in Fungi.</title>
        <authorList>
            <consortium name="DOE Joint Genome Institute"/>
            <person name="Mondo S.J."/>
            <person name="Dannebaum R.O."/>
            <person name="Kuo R.C."/>
            <person name="Louie K.B."/>
            <person name="Bewick A.J."/>
            <person name="Labutti K."/>
            <person name="Haridas S."/>
            <person name="Kuo A."/>
            <person name="Salamov A."/>
            <person name="Ahrendt S.R."/>
            <person name="Lau R."/>
            <person name="Bowen B.P."/>
            <person name="Lipzen A."/>
            <person name="Sullivan W."/>
            <person name="Andreopoulos W.B."/>
            <person name="Clum A."/>
            <person name="Lindquist E."/>
            <person name="Daum C."/>
            <person name="Northen T.R."/>
            <person name="Ramamoorthy G."/>
            <person name="Schmitz R.J."/>
            <person name="Gryganskyi A."/>
            <person name="Culley D."/>
            <person name="Magnuson J."/>
            <person name="James T.Y."/>
            <person name="O'Malley M.A."/>
            <person name="Stajich J.E."/>
            <person name="Spatafora J.W."/>
            <person name="Visel A."/>
            <person name="Grigoriev I.V."/>
        </authorList>
    </citation>
    <scope>NUCLEOTIDE SEQUENCE [LARGE SCALE GENOMIC DNA]</scope>
    <source>
        <strain evidence="10 11">NRRL Y-17943</strain>
    </source>
</reference>
<evidence type="ECO:0000256" key="3">
    <source>
        <dbReference type="ARBA" id="ARBA00022448"/>
    </source>
</evidence>
<keyword evidence="6" id="KW-0653">Protein transport</keyword>
<dbReference type="AlphaFoldDB" id="A0A1Y1ULM4"/>
<dbReference type="GeneID" id="33554376"/>
<feature type="transmembrane region" description="Helical" evidence="9">
    <location>
        <begin position="292"/>
        <end position="315"/>
    </location>
</feature>
<evidence type="ECO:0000256" key="2">
    <source>
        <dbReference type="ARBA" id="ARBA00008807"/>
    </source>
</evidence>
<dbReference type="NCBIfam" id="TIGR00728">
    <property type="entry name" value="OPT_sfam"/>
    <property type="match status" value="1"/>
</dbReference>
<dbReference type="GO" id="GO:0015031">
    <property type="term" value="P:protein transport"/>
    <property type="evidence" value="ECO:0007669"/>
    <property type="project" value="UniProtKB-KW"/>
</dbReference>
<keyword evidence="5" id="KW-0571">Peptide transport</keyword>
<evidence type="ECO:0000313" key="10">
    <source>
        <dbReference type="EMBL" id="ORX38414.1"/>
    </source>
</evidence>
<keyword evidence="11" id="KW-1185">Reference proteome</keyword>
<dbReference type="InterPro" id="IPR004813">
    <property type="entry name" value="OPT"/>
</dbReference>
<keyword evidence="7 9" id="KW-1133">Transmembrane helix</keyword>
<dbReference type="OrthoDB" id="9986677at2759"/>
<evidence type="ECO:0000256" key="5">
    <source>
        <dbReference type="ARBA" id="ARBA00022856"/>
    </source>
</evidence>
<dbReference type="EMBL" id="NBSH01000004">
    <property type="protein sequence ID" value="ORX38414.1"/>
    <property type="molecule type" value="Genomic_DNA"/>
</dbReference>
<comment type="subcellular location">
    <subcellularLocation>
        <location evidence="1">Membrane</location>
        <topology evidence="1">Multi-pass membrane protein</topology>
    </subcellularLocation>
</comment>
<keyword evidence="3" id="KW-0813">Transport</keyword>
<evidence type="ECO:0000256" key="8">
    <source>
        <dbReference type="ARBA" id="ARBA00023136"/>
    </source>
</evidence>
<dbReference type="InterPro" id="IPR004648">
    <property type="entry name" value="Oligpept_transpt"/>
</dbReference>
<keyword evidence="4 9" id="KW-0812">Transmembrane</keyword>
<feature type="transmembrane region" description="Helical" evidence="9">
    <location>
        <begin position="659"/>
        <end position="679"/>
    </location>
</feature>
<proteinExistence type="inferred from homology"/>
<evidence type="ECO:0000256" key="9">
    <source>
        <dbReference type="SAM" id="Phobius"/>
    </source>
</evidence>
<dbReference type="Pfam" id="PF03169">
    <property type="entry name" value="OPT"/>
    <property type="match status" value="1"/>
</dbReference>
<evidence type="ECO:0000256" key="6">
    <source>
        <dbReference type="ARBA" id="ARBA00022927"/>
    </source>
</evidence>
<evidence type="ECO:0000256" key="1">
    <source>
        <dbReference type="ARBA" id="ARBA00004141"/>
    </source>
</evidence>
<protein>
    <submittedName>
        <fullName evidence="10">OPT oligopeptide transporter protein-domain-containing protein</fullName>
    </submittedName>
</protein>
<feature type="transmembrane region" description="Helical" evidence="9">
    <location>
        <begin position="265"/>
        <end position="286"/>
    </location>
</feature>
<dbReference type="PANTHER" id="PTHR22601">
    <property type="entry name" value="ISP4 LIKE PROTEIN"/>
    <property type="match status" value="1"/>
</dbReference>
<feature type="transmembrane region" description="Helical" evidence="9">
    <location>
        <begin position="739"/>
        <end position="761"/>
    </location>
</feature>
<feature type="transmembrane region" description="Helical" evidence="9">
    <location>
        <begin position="509"/>
        <end position="529"/>
    </location>
</feature>
<dbReference type="GO" id="GO:0016020">
    <property type="term" value="C:membrane"/>
    <property type="evidence" value="ECO:0007669"/>
    <property type="project" value="UniProtKB-SubCell"/>
</dbReference>
<sequence length="808" mass="91040">MTLERTIKIIRQVREIHKYDQNFPGAALEKINQFLDDPTALDGGKHSDLIREMKIEAILSTENSPYTEVRANVDPTDDPDMPSLTFRVWVMGIIFAGAGSFIDTFFNVRQPPVIVGANIAQLLAYPIGKFMAQSLPTKKFNFFGRECSLNPGKFSKKEHMLITIMASVSFSAPYTNYIVPVQALDIFFGQHYAYSFGYQILNTIGTNFVGYGLAGLTRRFLVYPAAAVWPSSLVTIALNKAFHTEVNEPVPGPLGRTWRMSREKFFLIAFTAMFFYFFFPAFIWQGLSYFDWLTWIAPENVMLTAVTGSIAGLGLNPVPTFDWNLFNIWFTPLTIPTFSVMNQFAGMIVSFFVVLGVWMTNKWNTGYLPINSNHTFNNKAGRYAVAKILDEEGRFVDSKYQEYSQPWMSAGYVISFLFYFAMYSATVSYVALYHRHDIMIGAKNMWHSARRAIKRERVEEDEDDLSQDIHQRLMKRYKEVPEWHYFIVLCVAAAIGMIGVGVYPTNTSPVVVVFGILMPLIAMVPIGLVQAVTGIQVGLNVLAEFIGGSFVQGNAVGLMYFKTYGYISTYQALLFSNDLKLAHYLKIPPRHTFACQMVATLINCFISTALLNFQMSFKGICTADAQFSFTCPGQNTFFTSAVFWGTLSPKRLFGAGKRYNLMLLGFPIGAVLPVIHFYLRKKYPKSEFLRQVHPVMLMAGPAIWGPPYNLSYFWPNVPVVWFSWQFLRKHYNGFWRKYNFVLAAAFPAGIAISAVVIFFALEIPNGGLAIDWWGNAVVGSGCEGGGCPYLELPEQGYFGPAPGTNSFT</sequence>
<organism evidence="10 11">
    <name type="scientific">Kockovaella imperatae</name>
    <dbReference type="NCBI Taxonomy" id="4999"/>
    <lineage>
        <taxon>Eukaryota</taxon>
        <taxon>Fungi</taxon>
        <taxon>Dikarya</taxon>
        <taxon>Basidiomycota</taxon>
        <taxon>Agaricomycotina</taxon>
        <taxon>Tremellomycetes</taxon>
        <taxon>Tremellales</taxon>
        <taxon>Cuniculitremaceae</taxon>
        <taxon>Kockovaella</taxon>
    </lineage>
</organism>
<dbReference type="GO" id="GO:0035673">
    <property type="term" value="F:oligopeptide transmembrane transporter activity"/>
    <property type="evidence" value="ECO:0007669"/>
    <property type="project" value="InterPro"/>
</dbReference>
<evidence type="ECO:0000256" key="4">
    <source>
        <dbReference type="ARBA" id="ARBA00022692"/>
    </source>
</evidence>
<name>A0A1Y1ULM4_9TREE</name>
<feature type="transmembrane region" description="Helical" evidence="9">
    <location>
        <begin position="410"/>
        <end position="433"/>
    </location>
</feature>
<dbReference type="Proteomes" id="UP000193218">
    <property type="component" value="Unassembled WGS sequence"/>
</dbReference>
<accession>A0A1Y1ULM4</accession>
<dbReference type="RefSeq" id="XP_021872336.1">
    <property type="nucleotide sequence ID" value="XM_022012568.1"/>
</dbReference>
<comment type="caution">
    <text evidence="10">The sequence shown here is derived from an EMBL/GenBank/DDBJ whole genome shotgun (WGS) entry which is preliminary data.</text>
</comment>
<feature type="transmembrane region" description="Helical" evidence="9">
    <location>
        <begin position="541"/>
        <end position="561"/>
    </location>
</feature>
<gene>
    <name evidence="10" type="ORF">BD324DRAFT_354726</name>
</gene>
<dbReference type="NCBIfam" id="TIGR00727">
    <property type="entry name" value="ISP4_OPT"/>
    <property type="match status" value="1"/>
</dbReference>